<protein>
    <submittedName>
        <fullName evidence="1">Uncharacterized protein</fullName>
    </submittedName>
</protein>
<evidence type="ECO:0000313" key="2">
    <source>
        <dbReference type="Proteomes" id="UP000187074"/>
    </source>
</evidence>
<dbReference type="OrthoDB" id="2643079at2"/>
<dbReference type="EMBL" id="MRTF01000002">
    <property type="protein sequence ID" value="OME95351.1"/>
    <property type="molecule type" value="Genomic_DNA"/>
</dbReference>
<name>A0A1R1B712_PAELA</name>
<reference evidence="1 2" key="1">
    <citation type="submission" date="2016-11" db="EMBL/GenBank/DDBJ databases">
        <title>Paenibacillus species isolates.</title>
        <authorList>
            <person name="Beno S.M."/>
        </authorList>
    </citation>
    <scope>NUCLEOTIDE SEQUENCE [LARGE SCALE GENOMIC DNA]</scope>
    <source>
        <strain evidence="1 2">FSL F4-0100</strain>
    </source>
</reference>
<comment type="caution">
    <text evidence="1">The sequence shown here is derived from an EMBL/GenBank/DDBJ whole genome shotgun (WGS) entry which is preliminary data.</text>
</comment>
<accession>A0A1R1B712</accession>
<organism evidence="1 2">
    <name type="scientific">Paenibacillus lautus</name>
    <name type="common">Bacillus lautus</name>
    <dbReference type="NCBI Taxonomy" id="1401"/>
    <lineage>
        <taxon>Bacteria</taxon>
        <taxon>Bacillati</taxon>
        <taxon>Bacillota</taxon>
        <taxon>Bacilli</taxon>
        <taxon>Bacillales</taxon>
        <taxon>Paenibacillaceae</taxon>
        <taxon>Paenibacillus</taxon>
    </lineage>
</organism>
<dbReference type="AlphaFoldDB" id="A0A1R1B712"/>
<sequence>MENNGIDNDQWISEVDQILHKMIDKLGVAYGIVRESNNHEEPTCWNIHIEDSETVLTSTILFEYMSQNKNLKEALSLFMCDQFPHYS</sequence>
<proteinExistence type="predicted"/>
<dbReference type="Proteomes" id="UP000187074">
    <property type="component" value="Unassembled WGS sequence"/>
</dbReference>
<evidence type="ECO:0000313" key="1">
    <source>
        <dbReference type="EMBL" id="OME95351.1"/>
    </source>
</evidence>
<gene>
    <name evidence="1" type="ORF">BK123_06525</name>
</gene>